<dbReference type="NCBIfam" id="TIGR00151">
    <property type="entry name" value="ispF"/>
    <property type="match status" value="1"/>
</dbReference>
<keyword evidence="7 9" id="KW-0414">Isoprene biosynthesis</keyword>
<organism evidence="12 13">
    <name type="scientific">Spiribacter onubensis</name>
    <dbReference type="NCBI Taxonomy" id="3122420"/>
    <lineage>
        <taxon>Bacteria</taxon>
        <taxon>Pseudomonadati</taxon>
        <taxon>Pseudomonadota</taxon>
        <taxon>Gammaproteobacteria</taxon>
        <taxon>Chromatiales</taxon>
        <taxon>Ectothiorhodospiraceae</taxon>
        <taxon>Spiribacter</taxon>
    </lineage>
</organism>
<comment type="pathway">
    <text evidence="2 9">Isoprenoid biosynthesis; isopentenyl diphosphate biosynthesis via DXP pathway; isopentenyl diphosphate from 1-deoxy-D-xylulose 5-phosphate: step 4/6.</text>
</comment>
<dbReference type="PROSITE" id="PS01350">
    <property type="entry name" value="ISPF"/>
    <property type="match status" value="1"/>
</dbReference>
<dbReference type="PANTHER" id="PTHR43181">
    <property type="entry name" value="2-C-METHYL-D-ERYTHRITOL 2,4-CYCLODIPHOSPHATE SYNTHASE, CHLOROPLASTIC"/>
    <property type="match status" value="1"/>
</dbReference>
<sequence>MIRIGQGVDAHRLVPDRDLILGGVHVDFSQGLAAHSDGDVLLHAISDALLGAAGAGDIGRHFPDTDAAYAGIDSRILLRQVAGCLSERRWRVINVDATVIAQRPRLQPYLDAMTANIAADLEVGAERVNVKATTMEWMGFTGRGEGIAATAVALLEGL</sequence>
<name>A0ABV3S7R6_9GAMM</name>
<keyword evidence="13" id="KW-1185">Reference proteome</keyword>
<dbReference type="Gene3D" id="3.30.1330.50">
    <property type="entry name" value="2-C-methyl-D-erythritol 2,4-cyclodiphosphate synthase"/>
    <property type="match status" value="1"/>
</dbReference>
<feature type="binding site" evidence="9">
    <location>
        <begin position="9"/>
        <end position="11"/>
    </location>
    <ligand>
        <name>4-CDP-2-C-methyl-D-erythritol 2-phosphate</name>
        <dbReference type="ChEBI" id="CHEBI:57919"/>
    </ligand>
</feature>
<comment type="function">
    <text evidence="9">Involved in the biosynthesis of isopentenyl diphosphate (IPP) and dimethylallyl diphosphate (DMAPP), two major building blocks of isoprenoid compounds. Catalyzes the conversion of 4-diphosphocytidyl-2-C-methyl-D-erythritol 2-phosphate (CDP-ME2P) to 2-C-methyl-D-erythritol 2,4-cyclodiphosphate (ME-CPP) with a corresponding release of cytidine 5-monophosphate (CMP).</text>
</comment>
<feature type="binding site" evidence="9">
    <location>
        <begin position="133"/>
        <end position="136"/>
    </location>
    <ligand>
        <name>4-CDP-2-C-methyl-D-erythritol 2-phosphate</name>
        <dbReference type="ChEBI" id="CHEBI:57919"/>
    </ligand>
</feature>
<evidence type="ECO:0000313" key="13">
    <source>
        <dbReference type="Proteomes" id="UP001556653"/>
    </source>
</evidence>
<feature type="binding site" evidence="9">
    <location>
        <begin position="57"/>
        <end position="59"/>
    </location>
    <ligand>
        <name>4-CDP-2-C-methyl-D-erythritol 2-phosphate</name>
        <dbReference type="ChEBI" id="CHEBI:57919"/>
    </ligand>
</feature>
<evidence type="ECO:0000256" key="10">
    <source>
        <dbReference type="RuleBase" id="RU004395"/>
    </source>
</evidence>
<feature type="binding site" evidence="9">
    <location>
        <position position="140"/>
    </location>
    <ligand>
        <name>4-CDP-2-C-methyl-D-erythritol 2-phosphate</name>
        <dbReference type="ChEBI" id="CHEBI:57919"/>
    </ligand>
</feature>
<keyword evidence="6 9" id="KW-0479">Metal-binding</keyword>
<comment type="similarity">
    <text evidence="3 9 10">Belongs to the IspF family.</text>
</comment>
<dbReference type="SUPFAM" id="SSF69765">
    <property type="entry name" value="IpsF-like"/>
    <property type="match status" value="1"/>
</dbReference>
<evidence type="ECO:0000256" key="4">
    <source>
        <dbReference type="ARBA" id="ARBA00011233"/>
    </source>
</evidence>
<evidence type="ECO:0000256" key="3">
    <source>
        <dbReference type="ARBA" id="ARBA00008480"/>
    </source>
</evidence>
<evidence type="ECO:0000256" key="6">
    <source>
        <dbReference type="ARBA" id="ARBA00022723"/>
    </source>
</evidence>
<feature type="binding site" evidence="9">
    <location>
        <position position="143"/>
    </location>
    <ligand>
        <name>4-CDP-2-C-methyl-D-erythritol 2-phosphate</name>
        <dbReference type="ChEBI" id="CHEBI:57919"/>
    </ligand>
</feature>
<dbReference type="HAMAP" id="MF_00107">
    <property type="entry name" value="IspF"/>
    <property type="match status" value="1"/>
</dbReference>
<keyword evidence="8 9" id="KW-0456">Lyase</keyword>
<evidence type="ECO:0000256" key="9">
    <source>
        <dbReference type="HAMAP-Rule" id="MF_00107"/>
    </source>
</evidence>
<dbReference type="Pfam" id="PF02542">
    <property type="entry name" value="YgbB"/>
    <property type="match status" value="1"/>
</dbReference>
<dbReference type="GO" id="GO:0008685">
    <property type="term" value="F:2-C-methyl-D-erythritol 2,4-cyclodiphosphate synthase activity"/>
    <property type="evidence" value="ECO:0007669"/>
    <property type="project" value="UniProtKB-EC"/>
</dbReference>
<evidence type="ECO:0000256" key="2">
    <source>
        <dbReference type="ARBA" id="ARBA00004709"/>
    </source>
</evidence>
<gene>
    <name evidence="9 12" type="primary">ispF</name>
    <name evidence="12" type="ORF">V6X64_04065</name>
</gene>
<dbReference type="RefSeq" id="WP_367966652.1">
    <property type="nucleotide sequence ID" value="NZ_JBAKFJ010000001.1"/>
</dbReference>
<evidence type="ECO:0000256" key="8">
    <source>
        <dbReference type="ARBA" id="ARBA00023239"/>
    </source>
</evidence>
<feature type="domain" description="2-C-methyl-D-erythritol 2,4-cyclodiphosphate synthase" evidence="11">
    <location>
        <begin position="2"/>
        <end position="155"/>
    </location>
</feature>
<feature type="binding site" evidence="9">
    <location>
        <position position="11"/>
    </location>
    <ligand>
        <name>a divalent metal cation</name>
        <dbReference type="ChEBI" id="CHEBI:60240"/>
    </ligand>
</feature>
<dbReference type="EMBL" id="JBAKFJ010000001">
    <property type="protein sequence ID" value="MEX0386174.1"/>
    <property type="molecule type" value="Genomic_DNA"/>
</dbReference>
<feature type="site" description="Transition state stabilizer" evidence="9">
    <location>
        <position position="134"/>
    </location>
</feature>
<evidence type="ECO:0000313" key="12">
    <source>
        <dbReference type="EMBL" id="MEX0386174.1"/>
    </source>
</evidence>
<dbReference type="InterPro" id="IPR003526">
    <property type="entry name" value="MECDP_synthase"/>
</dbReference>
<proteinExistence type="inferred from homology"/>
<evidence type="ECO:0000256" key="1">
    <source>
        <dbReference type="ARBA" id="ARBA00000200"/>
    </source>
</evidence>
<feature type="binding site" evidence="9">
    <location>
        <position position="43"/>
    </location>
    <ligand>
        <name>a divalent metal cation</name>
        <dbReference type="ChEBI" id="CHEBI:60240"/>
    </ligand>
</feature>
<dbReference type="InterPro" id="IPR036571">
    <property type="entry name" value="MECDP_synthase_sf"/>
</dbReference>
<dbReference type="CDD" id="cd00554">
    <property type="entry name" value="MECDP_synthase"/>
    <property type="match status" value="1"/>
</dbReference>
<evidence type="ECO:0000256" key="7">
    <source>
        <dbReference type="ARBA" id="ARBA00023229"/>
    </source>
</evidence>
<dbReference type="InterPro" id="IPR020555">
    <property type="entry name" value="MECDP_synthase_CS"/>
</dbReference>
<dbReference type="PANTHER" id="PTHR43181:SF1">
    <property type="entry name" value="2-C-METHYL-D-ERYTHRITOL 2,4-CYCLODIPHOSPHATE SYNTHASE, CHLOROPLASTIC"/>
    <property type="match status" value="1"/>
</dbReference>
<protein>
    <recommendedName>
        <fullName evidence="5 9">2-C-methyl-D-erythritol 2,4-cyclodiphosphate synthase</fullName>
        <shortName evidence="9">MECDP-synthase</shortName>
        <shortName evidence="9">MECPP-synthase</shortName>
        <shortName evidence="9">MECPS</shortName>
        <ecNumber evidence="5 9">4.6.1.12</ecNumber>
    </recommendedName>
</protein>
<accession>A0ABV3S7R6</accession>
<comment type="cofactor">
    <cofactor evidence="9">
        <name>a divalent metal cation</name>
        <dbReference type="ChEBI" id="CHEBI:60240"/>
    </cofactor>
    <text evidence="9">Binds 1 divalent metal cation per subunit.</text>
</comment>
<comment type="caution">
    <text evidence="12">The sequence shown here is derived from an EMBL/GenBank/DDBJ whole genome shotgun (WGS) entry which is preliminary data.</text>
</comment>
<evidence type="ECO:0000256" key="5">
    <source>
        <dbReference type="ARBA" id="ARBA00012579"/>
    </source>
</evidence>
<feature type="binding site" evidence="9">
    <location>
        <begin position="35"/>
        <end position="36"/>
    </location>
    <ligand>
        <name>4-CDP-2-C-methyl-D-erythritol 2-phosphate</name>
        <dbReference type="ChEBI" id="CHEBI:57919"/>
    </ligand>
</feature>
<evidence type="ECO:0000259" key="11">
    <source>
        <dbReference type="Pfam" id="PF02542"/>
    </source>
</evidence>
<comment type="subunit">
    <text evidence="4 9">Homotrimer.</text>
</comment>
<dbReference type="Proteomes" id="UP001556653">
    <property type="component" value="Unassembled WGS sequence"/>
</dbReference>
<feature type="site" description="Transition state stabilizer" evidence="9">
    <location>
        <position position="35"/>
    </location>
</feature>
<feature type="binding site" evidence="9">
    <location>
        <begin position="62"/>
        <end position="66"/>
    </location>
    <ligand>
        <name>4-CDP-2-C-methyl-D-erythritol 2-phosphate</name>
        <dbReference type="ChEBI" id="CHEBI:57919"/>
    </ligand>
</feature>
<comment type="caution">
    <text evidence="9">Lacks conserved residue(s) required for the propagation of feature annotation.</text>
</comment>
<dbReference type="EC" id="4.6.1.12" evidence="5 9"/>
<comment type="catalytic activity">
    <reaction evidence="1 9 10">
        <text>4-CDP-2-C-methyl-D-erythritol 2-phosphate = 2-C-methyl-D-erythritol 2,4-cyclic diphosphate + CMP</text>
        <dbReference type="Rhea" id="RHEA:23864"/>
        <dbReference type="ChEBI" id="CHEBI:57919"/>
        <dbReference type="ChEBI" id="CHEBI:58483"/>
        <dbReference type="ChEBI" id="CHEBI:60377"/>
        <dbReference type="EC" id="4.6.1.12"/>
    </reaction>
</comment>
<reference evidence="12 13" key="1">
    <citation type="submission" date="2024-02" db="EMBL/GenBank/DDBJ databases">
        <title>New especies of Spiribacter isolated from saline water.</title>
        <authorList>
            <person name="Leon M.J."/>
            <person name="De La Haba R."/>
            <person name="Sanchez-Porro C."/>
            <person name="Ventosa A."/>
        </authorList>
    </citation>
    <scope>NUCLEOTIDE SEQUENCE [LARGE SCALE GENOMIC DNA]</scope>
    <source>
        <strain evidence="13">ag22IC4-227</strain>
    </source>
</reference>
<feature type="binding site" evidence="9">
    <location>
        <position position="9"/>
    </location>
    <ligand>
        <name>a divalent metal cation</name>
        <dbReference type="ChEBI" id="CHEBI:60240"/>
    </ligand>
</feature>